<reference evidence="2" key="1">
    <citation type="submission" date="2020-11" db="EMBL/GenBank/DDBJ databases">
        <authorList>
            <consortium name="DOE Joint Genome Institute"/>
            <person name="Ahrendt S."/>
            <person name="Riley R."/>
            <person name="Andreopoulos W."/>
            <person name="Labutti K."/>
            <person name="Pangilinan J."/>
            <person name="Ruiz-Duenas F.J."/>
            <person name="Barrasa J.M."/>
            <person name="Sanchez-Garcia M."/>
            <person name="Camarero S."/>
            <person name="Miyauchi S."/>
            <person name="Serrano A."/>
            <person name="Linde D."/>
            <person name="Babiker R."/>
            <person name="Drula E."/>
            <person name="Ayuso-Fernandez I."/>
            <person name="Pacheco R."/>
            <person name="Padilla G."/>
            <person name="Ferreira P."/>
            <person name="Barriuso J."/>
            <person name="Kellner H."/>
            <person name="Castanera R."/>
            <person name="Alfaro M."/>
            <person name="Ramirez L."/>
            <person name="Pisabarro A.G."/>
            <person name="Kuo A."/>
            <person name="Tritt A."/>
            <person name="Lipzen A."/>
            <person name="He G."/>
            <person name="Yan M."/>
            <person name="Ng V."/>
            <person name="Cullen D."/>
            <person name="Martin F."/>
            <person name="Rosso M.-N."/>
            <person name="Henrissat B."/>
            <person name="Hibbett D."/>
            <person name="Martinez A.T."/>
            <person name="Grigoriev I.V."/>
        </authorList>
    </citation>
    <scope>NUCLEOTIDE SEQUENCE</scope>
    <source>
        <strain evidence="2">MF-IS2</strain>
    </source>
</reference>
<name>A0A9P5X263_9AGAR</name>
<gene>
    <name evidence="2" type="ORF">P691DRAFT_779052</name>
</gene>
<dbReference type="AlphaFoldDB" id="A0A9P5X263"/>
<proteinExistence type="predicted"/>
<dbReference type="SUPFAM" id="SSF52833">
    <property type="entry name" value="Thioredoxin-like"/>
    <property type="match status" value="1"/>
</dbReference>
<dbReference type="PROSITE" id="PS50404">
    <property type="entry name" value="GST_NTER"/>
    <property type="match status" value="1"/>
</dbReference>
<dbReference type="Proteomes" id="UP000807342">
    <property type="component" value="Unassembled WGS sequence"/>
</dbReference>
<dbReference type="PANTHER" id="PTHR43968">
    <property type="match status" value="1"/>
</dbReference>
<dbReference type="InterPro" id="IPR036282">
    <property type="entry name" value="Glutathione-S-Trfase_C_sf"/>
</dbReference>
<keyword evidence="3" id="KW-1185">Reference proteome</keyword>
<dbReference type="Gene3D" id="1.20.1050.10">
    <property type="match status" value="1"/>
</dbReference>
<dbReference type="CDD" id="cd00299">
    <property type="entry name" value="GST_C_family"/>
    <property type="match status" value="1"/>
</dbReference>
<sequence length="247" mass="28008">MTIILYDIAAKGSIKTWSPNTWKARYMLNYKGLSYKTLALEFPDIEPEYKKLGIPPSAKKADGKLSYTSPAISDGDARITESFRIAEYLDKTYPDTPKIIPAGSRPAQTGFYEYFFSHFKSLWPLLLPKVSVNILNPESVEYFERTRSEMFGKPLAELEPQGEARAQSWKEVKEGFDQIGEQLSGRGGPYFLGEDPCFVDFAVASLLQALKHVFGPESEEWKGVEEWDNGKWKKFLASLDKYASIET</sequence>
<feature type="domain" description="GST N-terminal" evidence="1">
    <location>
        <begin position="8"/>
        <end position="97"/>
    </location>
</feature>
<evidence type="ECO:0000313" key="3">
    <source>
        <dbReference type="Proteomes" id="UP000807342"/>
    </source>
</evidence>
<organism evidence="2 3">
    <name type="scientific">Macrolepiota fuliginosa MF-IS2</name>
    <dbReference type="NCBI Taxonomy" id="1400762"/>
    <lineage>
        <taxon>Eukaryota</taxon>
        <taxon>Fungi</taxon>
        <taxon>Dikarya</taxon>
        <taxon>Basidiomycota</taxon>
        <taxon>Agaricomycotina</taxon>
        <taxon>Agaricomycetes</taxon>
        <taxon>Agaricomycetidae</taxon>
        <taxon>Agaricales</taxon>
        <taxon>Agaricineae</taxon>
        <taxon>Agaricaceae</taxon>
        <taxon>Macrolepiota</taxon>
    </lineage>
</organism>
<dbReference type="Pfam" id="PF13409">
    <property type="entry name" value="GST_N_2"/>
    <property type="match status" value="1"/>
</dbReference>
<dbReference type="PANTHER" id="PTHR43968:SF6">
    <property type="entry name" value="GLUTATHIONE S-TRANSFERASE OMEGA"/>
    <property type="match status" value="1"/>
</dbReference>
<dbReference type="Gene3D" id="3.40.30.10">
    <property type="entry name" value="Glutaredoxin"/>
    <property type="match status" value="1"/>
</dbReference>
<dbReference type="InterPro" id="IPR004045">
    <property type="entry name" value="Glutathione_S-Trfase_N"/>
</dbReference>
<accession>A0A9P5X263</accession>
<dbReference type="InterPro" id="IPR036249">
    <property type="entry name" value="Thioredoxin-like_sf"/>
</dbReference>
<dbReference type="Pfam" id="PF22041">
    <property type="entry name" value="GST_C_7"/>
    <property type="match status" value="1"/>
</dbReference>
<comment type="caution">
    <text evidence="2">The sequence shown here is derived from an EMBL/GenBank/DDBJ whole genome shotgun (WGS) entry which is preliminary data.</text>
</comment>
<dbReference type="InterPro" id="IPR050983">
    <property type="entry name" value="GST_Omega/HSP26"/>
</dbReference>
<dbReference type="SUPFAM" id="SSF47616">
    <property type="entry name" value="GST C-terminal domain-like"/>
    <property type="match status" value="1"/>
</dbReference>
<protein>
    <recommendedName>
        <fullName evidence="1">GST N-terminal domain-containing protein</fullName>
    </recommendedName>
</protein>
<dbReference type="EMBL" id="MU151516">
    <property type="protein sequence ID" value="KAF9443128.1"/>
    <property type="molecule type" value="Genomic_DNA"/>
</dbReference>
<evidence type="ECO:0000313" key="2">
    <source>
        <dbReference type="EMBL" id="KAF9443128.1"/>
    </source>
</evidence>
<dbReference type="GO" id="GO:0005737">
    <property type="term" value="C:cytoplasm"/>
    <property type="evidence" value="ECO:0007669"/>
    <property type="project" value="TreeGrafter"/>
</dbReference>
<dbReference type="InterPro" id="IPR054416">
    <property type="entry name" value="GST_UstS-like_C"/>
</dbReference>
<dbReference type="OrthoDB" id="4951845at2759"/>
<evidence type="ECO:0000259" key="1">
    <source>
        <dbReference type="PROSITE" id="PS50404"/>
    </source>
</evidence>